<sequence>MNKQTKENLIRRAMDEAEKGIKKSNSPFGAILTDKKGSIVEVAHNTSKTDCDPTAHAEINLLRKAGKKYKTRVLEEYCLFSNAESCSMCMSAAIKAGITFFYFGAPSEKSMDPYVTVFDLAKKSKRKLHIETGILKKECMEQIKRGRNKLLK</sequence>
<dbReference type="AlphaFoldDB" id="A0A1F5S401"/>
<protein>
    <recommendedName>
        <fullName evidence="1">CMP/dCMP-type deaminase domain-containing protein</fullName>
    </recommendedName>
</protein>
<dbReference type="InterPro" id="IPR002125">
    <property type="entry name" value="CMP_dCMP_dom"/>
</dbReference>
<proteinExistence type="predicted"/>
<gene>
    <name evidence="2" type="ORF">A2257_00305</name>
</gene>
<dbReference type="SUPFAM" id="SSF53927">
    <property type="entry name" value="Cytidine deaminase-like"/>
    <property type="match status" value="1"/>
</dbReference>
<accession>A0A1F5S401</accession>
<evidence type="ECO:0000259" key="1">
    <source>
        <dbReference type="PROSITE" id="PS51747"/>
    </source>
</evidence>
<dbReference type="EMBL" id="MFGA01000006">
    <property type="protein sequence ID" value="OGF21389.1"/>
    <property type="molecule type" value="Genomic_DNA"/>
</dbReference>
<name>A0A1F5S401_9BACT</name>
<dbReference type="Pfam" id="PF00383">
    <property type="entry name" value="dCMP_cyt_deam_1"/>
    <property type="match status" value="1"/>
</dbReference>
<dbReference type="GO" id="GO:0003824">
    <property type="term" value="F:catalytic activity"/>
    <property type="evidence" value="ECO:0007669"/>
    <property type="project" value="InterPro"/>
</dbReference>
<comment type="caution">
    <text evidence="2">The sequence shown here is derived from an EMBL/GenBank/DDBJ whole genome shotgun (WGS) entry which is preliminary data.</text>
</comment>
<dbReference type="PROSITE" id="PS51747">
    <property type="entry name" value="CYT_DCMP_DEAMINASES_2"/>
    <property type="match status" value="1"/>
</dbReference>
<dbReference type="Proteomes" id="UP000177407">
    <property type="component" value="Unassembled WGS sequence"/>
</dbReference>
<dbReference type="InterPro" id="IPR016193">
    <property type="entry name" value="Cytidine_deaminase-like"/>
</dbReference>
<evidence type="ECO:0000313" key="2">
    <source>
        <dbReference type="EMBL" id="OGF21389.1"/>
    </source>
</evidence>
<organism evidence="2 3">
    <name type="scientific">Candidatus Falkowbacteria bacterium RIFOXYA2_FULL_38_12</name>
    <dbReference type="NCBI Taxonomy" id="1797993"/>
    <lineage>
        <taxon>Bacteria</taxon>
        <taxon>Candidatus Falkowiibacteriota</taxon>
    </lineage>
</organism>
<dbReference type="Gene3D" id="3.40.140.10">
    <property type="entry name" value="Cytidine Deaminase, domain 2"/>
    <property type="match status" value="1"/>
</dbReference>
<dbReference type="PANTHER" id="PTHR11079">
    <property type="entry name" value="CYTOSINE DEAMINASE FAMILY MEMBER"/>
    <property type="match status" value="1"/>
</dbReference>
<reference evidence="2 3" key="1">
    <citation type="journal article" date="2016" name="Nat. Commun.">
        <title>Thousands of microbial genomes shed light on interconnected biogeochemical processes in an aquifer system.</title>
        <authorList>
            <person name="Anantharaman K."/>
            <person name="Brown C.T."/>
            <person name="Hug L.A."/>
            <person name="Sharon I."/>
            <person name="Castelle C.J."/>
            <person name="Probst A.J."/>
            <person name="Thomas B.C."/>
            <person name="Singh A."/>
            <person name="Wilkins M.J."/>
            <person name="Karaoz U."/>
            <person name="Brodie E.L."/>
            <person name="Williams K.H."/>
            <person name="Hubbard S.S."/>
            <person name="Banfield J.F."/>
        </authorList>
    </citation>
    <scope>NUCLEOTIDE SEQUENCE [LARGE SCALE GENOMIC DNA]</scope>
</reference>
<dbReference type="CDD" id="cd01285">
    <property type="entry name" value="nucleoside_deaminase"/>
    <property type="match status" value="1"/>
</dbReference>
<feature type="domain" description="CMP/dCMP-type deaminase" evidence="1">
    <location>
        <begin position="4"/>
        <end position="128"/>
    </location>
</feature>
<evidence type="ECO:0000313" key="3">
    <source>
        <dbReference type="Proteomes" id="UP000177407"/>
    </source>
</evidence>
<dbReference type="PANTHER" id="PTHR11079:SF179">
    <property type="entry name" value="TRNA(ADENINE(34)) DEAMINASE, CHLOROPLASTIC"/>
    <property type="match status" value="1"/>
</dbReference>